<keyword evidence="5" id="KW-1185">Reference proteome</keyword>
<dbReference type="GO" id="GO:0016491">
    <property type="term" value="F:oxidoreductase activity"/>
    <property type="evidence" value="ECO:0007669"/>
    <property type="project" value="UniProtKB-KW"/>
</dbReference>
<comment type="similarity">
    <text evidence="1">Belongs to the class-II pyridine nucleotide-disulfide oxidoreductase family.</text>
</comment>
<evidence type="ECO:0000313" key="4">
    <source>
        <dbReference type="EMBL" id="THU76335.1"/>
    </source>
</evidence>
<evidence type="ECO:0000313" key="5">
    <source>
        <dbReference type="Proteomes" id="UP000297245"/>
    </source>
</evidence>
<dbReference type="Gene3D" id="3.50.50.60">
    <property type="entry name" value="FAD/NAD(P)-binding domain"/>
    <property type="match status" value="2"/>
</dbReference>
<proteinExistence type="inferred from homology"/>
<keyword evidence="2" id="KW-0285">Flavoprotein</keyword>
<dbReference type="SUPFAM" id="SSF51905">
    <property type="entry name" value="FAD/NAD(P)-binding domain"/>
    <property type="match status" value="2"/>
</dbReference>
<reference evidence="4 5" key="1">
    <citation type="journal article" date="2019" name="Nat. Ecol. Evol.">
        <title>Megaphylogeny resolves global patterns of mushroom evolution.</title>
        <authorList>
            <person name="Varga T."/>
            <person name="Krizsan K."/>
            <person name="Foldi C."/>
            <person name="Dima B."/>
            <person name="Sanchez-Garcia M."/>
            <person name="Sanchez-Ramirez S."/>
            <person name="Szollosi G.J."/>
            <person name="Szarkandi J.G."/>
            <person name="Papp V."/>
            <person name="Albert L."/>
            <person name="Andreopoulos W."/>
            <person name="Angelini C."/>
            <person name="Antonin V."/>
            <person name="Barry K.W."/>
            <person name="Bougher N.L."/>
            <person name="Buchanan P."/>
            <person name="Buyck B."/>
            <person name="Bense V."/>
            <person name="Catcheside P."/>
            <person name="Chovatia M."/>
            <person name="Cooper J."/>
            <person name="Damon W."/>
            <person name="Desjardin D."/>
            <person name="Finy P."/>
            <person name="Geml J."/>
            <person name="Haridas S."/>
            <person name="Hughes K."/>
            <person name="Justo A."/>
            <person name="Karasinski D."/>
            <person name="Kautmanova I."/>
            <person name="Kiss B."/>
            <person name="Kocsube S."/>
            <person name="Kotiranta H."/>
            <person name="LaButti K.M."/>
            <person name="Lechner B.E."/>
            <person name="Liimatainen K."/>
            <person name="Lipzen A."/>
            <person name="Lukacs Z."/>
            <person name="Mihaltcheva S."/>
            <person name="Morgado L.N."/>
            <person name="Niskanen T."/>
            <person name="Noordeloos M.E."/>
            <person name="Ohm R.A."/>
            <person name="Ortiz-Santana B."/>
            <person name="Ovrebo C."/>
            <person name="Racz N."/>
            <person name="Riley R."/>
            <person name="Savchenko A."/>
            <person name="Shiryaev A."/>
            <person name="Soop K."/>
            <person name="Spirin V."/>
            <person name="Szebenyi C."/>
            <person name="Tomsovsky M."/>
            <person name="Tulloss R.E."/>
            <person name="Uehling J."/>
            <person name="Grigoriev I.V."/>
            <person name="Vagvolgyi C."/>
            <person name="Papp T."/>
            <person name="Martin F.M."/>
            <person name="Miettinen O."/>
            <person name="Hibbett D.S."/>
            <person name="Nagy L.G."/>
        </authorList>
    </citation>
    <scope>NUCLEOTIDE SEQUENCE [LARGE SCALE GENOMIC DNA]</scope>
    <source>
        <strain evidence="4 5">CBS 962.96</strain>
    </source>
</reference>
<dbReference type="InterPro" id="IPR050097">
    <property type="entry name" value="Ferredoxin-NADP_redctase_2"/>
</dbReference>
<organism evidence="4 5">
    <name type="scientific">Dendrothele bispora (strain CBS 962.96)</name>
    <dbReference type="NCBI Taxonomy" id="1314807"/>
    <lineage>
        <taxon>Eukaryota</taxon>
        <taxon>Fungi</taxon>
        <taxon>Dikarya</taxon>
        <taxon>Basidiomycota</taxon>
        <taxon>Agaricomycotina</taxon>
        <taxon>Agaricomycetes</taxon>
        <taxon>Agaricomycetidae</taxon>
        <taxon>Agaricales</taxon>
        <taxon>Agaricales incertae sedis</taxon>
        <taxon>Dendrothele</taxon>
    </lineage>
</organism>
<gene>
    <name evidence="4" type="ORF">K435DRAFT_824597</name>
</gene>
<evidence type="ECO:0000256" key="2">
    <source>
        <dbReference type="ARBA" id="ARBA00022630"/>
    </source>
</evidence>
<name>A0A4V4HAP0_DENBC</name>
<keyword evidence="3" id="KW-0560">Oxidoreductase</keyword>
<protein>
    <submittedName>
        <fullName evidence="4">Uncharacterized protein</fullName>
    </submittedName>
</protein>
<dbReference type="AlphaFoldDB" id="A0A4V4HAP0"/>
<dbReference type="EMBL" id="ML180982">
    <property type="protein sequence ID" value="THU76335.1"/>
    <property type="molecule type" value="Genomic_DNA"/>
</dbReference>
<dbReference type="Proteomes" id="UP000297245">
    <property type="component" value="Unassembled WGS sequence"/>
</dbReference>
<dbReference type="GO" id="GO:0097237">
    <property type="term" value="P:cellular response to toxic substance"/>
    <property type="evidence" value="ECO:0007669"/>
    <property type="project" value="UniProtKB-ARBA"/>
</dbReference>
<dbReference type="OrthoDB" id="371245at2759"/>
<dbReference type="InterPro" id="IPR036188">
    <property type="entry name" value="FAD/NAD-bd_sf"/>
</dbReference>
<evidence type="ECO:0000256" key="3">
    <source>
        <dbReference type="ARBA" id="ARBA00023002"/>
    </source>
</evidence>
<dbReference type="PANTHER" id="PTHR48105">
    <property type="entry name" value="THIOREDOXIN REDUCTASE 1-RELATED-RELATED"/>
    <property type="match status" value="1"/>
</dbReference>
<accession>A0A4V4HAP0</accession>
<sequence>MQSEVVSRYSIVPNYLGVHRRRGRKTEILMGSGCIANLDSVLFEGFMGNGFAASKNLPGFPTRILGPELIDKFHEQSLRFGARIITEIISRTDLSAPSVPMLRLGLKGEETYWQSGISACAVCDGAVPIFRNKPLAVIGASDSGAEEATSTECQGDGSLLKNLWTRNAQTGSEKNLAANGLFYATNPQQRSFRTQLQTDPDGYVVTRFFAAQDVQEKSDRQAVTTETPLERLIAEEEGKKEMMGVGERV</sequence>
<evidence type="ECO:0000256" key="1">
    <source>
        <dbReference type="ARBA" id="ARBA00009333"/>
    </source>
</evidence>